<evidence type="ECO:0000313" key="2">
    <source>
        <dbReference type="EMBL" id="SEB01451.1"/>
    </source>
</evidence>
<reference evidence="3" key="1">
    <citation type="submission" date="2016-10" db="EMBL/GenBank/DDBJ databases">
        <authorList>
            <person name="Varghese N."/>
            <person name="Submissions S."/>
        </authorList>
    </citation>
    <scope>NUCLEOTIDE SEQUENCE [LARGE SCALE GENOMIC DNA]</scope>
    <source>
        <strain evidence="3">DSM 11526</strain>
    </source>
</reference>
<accession>A0A1H4FWE8</accession>
<gene>
    <name evidence="2" type="ORF">SAMN02745729_11313</name>
</gene>
<sequence>MQDNKIKTLLERSHRIALVGASAKSHRASYQVMSYLLASGYEVIPVNPALAGQELMGQKVVSKLSEIEGKVDLVDIFRNSVDAGYVVDEAIEIGAPAVWMQLGVINEDAAERAETAGLEVIMDRCPAIEIPRLGVVAPAA</sequence>
<feature type="domain" description="CoA-binding" evidence="1">
    <location>
        <begin position="9"/>
        <end position="104"/>
    </location>
</feature>
<dbReference type="InterPro" id="IPR003781">
    <property type="entry name" value="CoA-bd"/>
</dbReference>
<dbReference type="STRING" id="1122198.SAMN02745729_11313"/>
<dbReference type="SMART" id="SM00881">
    <property type="entry name" value="CoA_binding"/>
    <property type="match status" value="1"/>
</dbReference>
<dbReference type="PANTHER" id="PTHR33303">
    <property type="entry name" value="CYTOPLASMIC PROTEIN-RELATED"/>
    <property type="match status" value="1"/>
</dbReference>
<dbReference type="AlphaFoldDB" id="A0A1H4FWE8"/>
<keyword evidence="3" id="KW-1185">Reference proteome</keyword>
<name>A0A1H4FWE8_9GAMM</name>
<dbReference type="Gene3D" id="3.40.50.720">
    <property type="entry name" value="NAD(P)-binding Rossmann-like Domain"/>
    <property type="match status" value="1"/>
</dbReference>
<organism evidence="2 3">
    <name type="scientific">Marinobacterium iners DSM 11526</name>
    <dbReference type="NCBI Taxonomy" id="1122198"/>
    <lineage>
        <taxon>Bacteria</taxon>
        <taxon>Pseudomonadati</taxon>
        <taxon>Pseudomonadota</taxon>
        <taxon>Gammaproteobacteria</taxon>
        <taxon>Oceanospirillales</taxon>
        <taxon>Oceanospirillaceae</taxon>
        <taxon>Marinobacterium</taxon>
    </lineage>
</organism>
<evidence type="ECO:0000259" key="1">
    <source>
        <dbReference type="SMART" id="SM00881"/>
    </source>
</evidence>
<dbReference type="Pfam" id="PF13380">
    <property type="entry name" value="CoA_binding_2"/>
    <property type="match status" value="1"/>
</dbReference>
<dbReference type="PANTHER" id="PTHR33303:SF2">
    <property type="entry name" value="COA-BINDING DOMAIN-CONTAINING PROTEIN"/>
    <property type="match status" value="1"/>
</dbReference>
<dbReference type="OrthoDB" id="9804695at2"/>
<dbReference type="RefSeq" id="WP_091827262.1">
    <property type="nucleotide sequence ID" value="NZ_FNRJ01000013.1"/>
</dbReference>
<dbReference type="SUPFAM" id="SSF51735">
    <property type="entry name" value="NAD(P)-binding Rossmann-fold domains"/>
    <property type="match status" value="1"/>
</dbReference>
<proteinExistence type="predicted"/>
<protein>
    <recommendedName>
        <fullName evidence="1">CoA-binding domain-containing protein</fullName>
    </recommendedName>
</protein>
<dbReference type="InterPro" id="IPR036291">
    <property type="entry name" value="NAD(P)-bd_dom_sf"/>
</dbReference>
<dbReference type="EMBL" id="FNRJ01000013">
    <property type="protein sequence ID" value="SEB01451.1"/>
    <property type="molecule type" value="Genomic_DNA"/>
</dbReference>
<dbReference type="Proteomes" id="UP000242469">
    <property type="component" value="Unassembled WGS sequence"/>
</dbReference>
<evidence type="ECO:0000313" key="3">
    <source>
        <dbReference type="Proteomes" id="UP000242469"/>
    </source>
</evidence>